<gene>
    <name evidence="1" type="ORF">CO001_02105</name>
</gene>
<evidence type="ECO:0000313" key="1">
    <source>
        <dbReference type="EMBL" id="PIW76295.1"/>
    </source>
</evidence>
<dbReference type="InterPro" id="IPR007553">
    <property type="entry name" value="2-thiour_desulf"/>
</dbReference>
<organism evidence="1 2">
    <name type="scientific">Candidatus Portnoybacteria bacterium CG_4_8_14_3_um_filter_40_10</name>
    <dbReference type="NCBI Taxonomy" id="1974801"/>
    <lineage>
        <taxon>Bacteria</taxon>
        <taxon>Candidatus Portnoyibacteriota</taxon>
    </lineage>
</organism>
<name>A0A2M7IIG3_9BACT</name>
<reference evidence="2" key="1">
    <citation type="submission" date="2017-09" db="EMBL/GenBank/DDBJ databases">
        <title>Depth-based differentiation of microbial function through sediment-hosted aquifers and enrichment of novel symbionts in the deep terrestrial subsurface.</title>
        <authorList>
            <person name="Probst A.J."/>
            <person name="Ladd B."/>
            <person name="Jarett J.K."/>
            <person name="Geller-Mcgrath D.E."/>
            <person name="Sieber C.M.K."/>
            <person name="Emerson J.B."/>
            <person name="Anantharaman K."/>
            <person name="Thomas B.C."/>
            <person name="Malmstrom R."/>
            <person name="Stieglmeier M."/>
            <person name="Klingl A."/>
            <person name="Woyke T."/>
            <person name="Ryan C.M."/>
            <person name="Banfield J.F."/>
        </authorList>
    </citation>
    <scope>NUCLEOTIDE SEQUENCE [LARGE SCALE GENOMIC DNA]</scope>
</reference>
<protein>
    <submittedName>
        <fullName evidence="1">DUF523 domain-containing protein</fullName>
    </submittedName>
</protein>
<dbReference type="AlphaFoldDB" id="A0A2M7IIG3"/>
<sequence length="148" mass="16218">MKLCSACLLGIRCRYDGKILGTKEEVLELLKKEILIPVCPEQLGGLPTPREAAETTGDGNDVLKGREKVIIKNCQDITFNFIRGAEEVLRIVQLLGIREAIMKQKSPSCGCDKIPDGTFSGKIVKGDGVTTALLRKNGIKIISEEELY</sequence>
<proteinExistence type="predicted"/>
<dbReference type="PANTHER" id="PTHR30087:SF1">
    <property type="entry name" value="HYPOTHETICAL CYTOSOLIC PROTEIN"/>
    <property type="match status" value="1"/>
</dbReference>
<accession>A0A2M7IIG3</accession>
<dbReference type="Proteomes" id="UP000229561">
    <property type="component" value="Unassembled WGS sequence"/>
</dbReference>
<evidence type="ECO:0000313" key="2">
    <source>
        <dbReference type="Proteomes" id="UP000229561"/>
    </source>
</evidence>
<dbReference type="EMBL" id="PFGY01000058">
    <property type="protein sequence ID" value="PIW76295.1"/>
    <property type="molecule type" value="Genomic_DNA"/>
</dbReference>
<dbReference type="PANTHER" id="PTHR30087">
    <property type="entry name" value="INNER MEMBRANE PROTEIN"/>
    <property type="match status" value="1"/>
</dbReference>
<comment type="caution">
    <text evidence="1">The sequence shown here is derived from an EMBL/GenBank/DDBJ whole genome shotgun (WGS) entry which is preliminary data.</text>
</comment>
<dbReference type="Pfam" id="PF04463">
    <property type="entry name" value="2-thiour_desulf"/>
    <property type="match status" value="1"/>
</dbReference>